<dbReference type="PANTHER" id="PTHR11895">
    <property type="entry name" value="TRANSAMIDASE"/>
    <property type="match status" value="1"/>
</dbReference>
<proteinExistence type="predicted"/>
<reference evidence="2" key="1">
    <citation type="submission" date="2021-11" db="EMBL/GenBank/DDBJ databases">
        <title>Draft genome sequence of Alcaligenes endophyticus type strain CCUG 75668T.</title>
        <authorList>
            <person name="Salva-Serra F."/>
            <person name="Duran R.E."/>
            <person name="Seeger M."/>
            <person name="Moore E.R.B."/>
            <person name="Jaen-Luchoro D."/>
        </authorList>
    </citation>
    <scope>NUCLEOTIDE SEQUENCE</scope>
    <source>
        <strain evidence="2">CCUG 75668</strain>
    </source>
</reference>
<name>A0ABT8EG49_9BURK</name>
<dbReference type="PANTHER" id="PTHR11895:SF176">
    <property type="entry name" value="AMIDASE AMID-RELATED"/>
    <property type="match status" value="1"/>
</dbReference>
<evidence type="ECO:0000313" key="2">
    <source>
        <dbReference type="EMBL" id="MDN4120167.1"/>
    </source>
</evidence>
<protein>
    <submittedName>
        <fullName evidence="2">Amidase</fullName>
    </submittedName>
</protein>
<dbReference type="EMBL" id="JAJHNU010000001">
    <property type="protein sequence ID" value="MDN4120167.1"/>
    <property type="molecule type" value="Genomic_DNA"/>
</dbReference>
<sequence length="453" mass="48372">MSLPTLHQLTQALREGRTDPVSLLEEALSKSHLSENIWVTLLPELALEQARASQLRWRNNQPLSPLDGIPIAWKDVFDIAGTVTTCGSQSRSQVPAARKNAELVERLQNLGMVSLGKTTMSELAYSGLGINAYSGTPHNPYSKDHAHIPGGSSSGSAAAVAAGIVASSMGSDTSGSSRIPAACYGLVGYKPSSARYPKAGMFPLAPSLDTAGPIARNMADIRLLDACLTGLQPSVNDTPCLPYRPSFVVPEGPFLAQVDQAVRAVFEQLINRLSAAGYTIERRNFSPYTKTLALFKQHGTLVAIESVQVHQQLLNTPSLQAQVDPRIISRLKRGLLISPASAQQIRAQRPELIASCHNALAEHEILLYPTIPISVPTQAPLEADETVFAECNATVLSHTMPSSYLDMPSLSLPAGFDRHGLPVGISLTMSNGQDLALLAAAQSLEPVITPLTN</sequence>
<accession>A0ABT8EG49</accession>
<comment type="caution">
    <text evidence="2">The sequence shown here is derived from an EMBL/GenBank/DDBJ whole genome shotgun (WGS) entry which is preliminary data.</text>
</comment>
<evidence type="ECO:0000259" key="1">
    <source>
        <dbReference type="Pfam" id="PF01425"/>
    </source>
</evidence>
<dbReference type="Gene3D" id="3.90.1300.10">
    <property type="entry name" value="Amidase signature (AS) domain"/>
    <property type="match status" value="1"/>
</dbReference>
<dbReference type="Proteomes" id="UP001168613">
    <property type="component" value="Unassembled WGS sequence"/>
</dbReference>
<evidence type="ECO:0000313" key="3">
    <source>
        <dbReference type="Proteomes" id="UP001168613"/>
    </source>
</evidence>
<organism evidence="2 3">
    <name type="scientific">Alcaligenes endophyticus</name>
    <dbReference type="NCBI Taxonomy" id="1929088"/>
    <lineage>
        <taxon>Bacteria</taxon>
        <taxon>Pseudomonadati</taxon>
        <taxon>Pseudomonadota</taxon>
        <taxon>Betaproteobacteria</taxon>
        <taxon>Burkholderiales</taxon>
        <taxon>Alcaligenaceae</taxon>
        <taxon>Alcaligenes</taxon>
    </lineage>
</organism>
<gene>
    <name evidence="2" type="ORF">LMS43_02570</name>
</gene>
<dbReference type="RefSeq" id="WP_266122501.1">
    <property type="nucleotide sequence ID" value="NZ_JAJHNU010000001.1"/>
</dbReference>
<dbReference type="Pfam" id="PF01425">
    <property type="entry name" value="Amidase"/>
    <property type="match status" value="1"/>
</dbReference>
<dbReference type="InterPro" id="IPR000120">
    <property type="entry name" value="Amidase"/>
</dbReference>
<dbReference type="SUPFAM" id="SSF75304">
    <property type="entry name" value="Amidase signature (AS) enzymes"/>
    <property type="match status" value="1"/>
</dbReference>
<keyword evidence="3" id="KW-1185">Reference proteome</keyword>
<dbReference type="InterPro" id="IPR036928">
    <property type="entry name" value="AS_sf"/>
</dbReference>
<feature type="domain" description="Amidase" evidence="1">
    <location>
        <begin position="34"/>
        <end position="438"/>
    </location>
</feature>
<dbReference type="InterPro" id="IPR023631">
    <property type="entry name" value="Amidase_dom"/>
</dbReference>